<proteinExistence type="predicted"/>
<feature type="compositionally biased region" description="Low complexity" evidence="5">
    <location>
        <begin position="328"/>
        <end position="340"/>
    </location>
</feature>
<sequence length="724" mass="75380">MLYLKLFTLCFWAVVKALDINNPTTLTGDQTFNEILNVNPDASLTLEGGSSYIFLNKTTIFNPGSLDATFNSQAYLSTFQMAGPFEVSNGCLLTITNPNTAQNIEISPIVFENSGTMIISLAHTASDEGSTVKISSQYITNSGTLVYEKYDGNVEADPLQNGNIFTVSSFNTIQNSGTISFGGAAKYYLYGPISGPGSIEIHQGTLIIDSNHFQGNTCKLINTLTTIAAFINTNNPYPIKVEGLSDMSSIDTAGAGVDFTYDNLTGILTVTTSLGVNRYDIGCGYISSLLTGSSSSVNYNGNIISTYSVTYGLEAPADTNCQDIIPTSALTSSSVPPSSSIDPATSSIPTSSDTATSPIPTSTLTSSSIPPSSSIDPATSSIPTSSDTATSPIPTSTLTSSSIPPSSSIDPATSSIPPSSSIDPATSSIPTSSDTATSPIPTSTLTSSSIPPSSSIDPATSSIPPSSSIDPATSSIPPSSSIDPATATSIDPATPSIPTILSTWSLRRSSDIPASYLAPTSSSSILQPESEPYVTDRPEHVTPVPGTISDHITDSAPTFTSNGVTLTTSPREGADSDNNNNYSDHNNDNKNGADEDNNGNGGYESVSESDSNDPSKNDDYDSRTNEANSQTRINSDQYVALSRSSPKSNPETIDSTGISNFHSHSLAAQAVSATNSANVTTTLFGTDTVENTVLVTYTGSGLKVHHHLSRTLLTTIVAISLLTT</sequence>
<evidence type="ECO:0000256" key="5">
    <source>
        <dbReference type="SAM" id="MobiDB-lite"/>
    </source>
</evidence>
<organism evidence="8 9">
    <name type="scientific">Nakaseomyces bracarensis</name>
    <dbReference type="NCBI Taxonomy" id="273131"/>
    <lineage>
        <taxon>Eukaryota</taxon>
        <taxon>Fungi</taxon>
        <taxon>Dikarya</taxon>
        <taxon>Ascomycota</taxon>
        <taxon>Saccharomycotina</taxon>
        <taxon>Saccharomycetes</taxon>
        <taxon>Saccharomycetales</taxon>
        <taxon>Saccharomycetaceae</taxon>
        <taxon>Nakaseomyces</taxon>
    </lineage>
</organism>
<comment type="subcellular location">
    <subcellularLocation>
        <location evidence="1">Secreted</location>
    </subcellularLocation>
</comment>
<keyword evidence="3 6" id="KW-0732">Signal</keyword>
<feature type="compositionally biased region" description="Polar residues" evidence="5">
    <location>
        <begin position="555"/>
        <end position="570"/>
    </location>
</feature>
<feature type="signal peptide" evidence="6">
    <location>
        <begin position="1"/>
        <end position="17"/>
    </location>
</feature>
<feature type="compositionally biased region" description="Low complexity" evidence="5">
    <location>
        <begin position="354"/>
        <end position="490"/>
    </location>
</feature>
<feature type="domain" description="Hyphally-regulated cell wall protein N-terminal" evidence="7">
    <location>
        <begin position="9"/>
        <end position="320"/>
    </location>
</feature>
<feature type="region of interest" description="Disordered" evidence="5">
    <location>
        <begin position="328"/>
        <end position="496"/>
    </location>
</feature>
<reference evidence="8 9" key="1">
    <citation type="submission" date="2024-05" db="EMBL/GenBank/DDBJ databases">
        <title>Long read based assembly of the Candida bracarensis genome reveals expanded adhesin content.</title>
        <authorList>
            <person name="Marcet-Houben M."/>
            <person name="Ksiezopolska E."/>
            <person name="Gabaldon T."/>
        </authorList>
    </citation>
    <scope>NUCLEOTIDE SEQUENCE [LARGE SCALE GENOMIC DNA]</scope>
    <source>
        <strain evidence="8 9">CBM6</strain>
    </source>
</reference>
<name>A0ABR4NW37_9SACH</name>
<evidence type="ECO:0000313" key="8">
    <source>
        <dbReference type="EMBL" id="KAL3232947.1"/>
    </source>
</evidence>
<dbReference type="Pfam" id="PF11765">
    <property type="entry name" value="Hyphal_reg_CWP"/>
    <property type="match status" value="1"/>
</dbReference>
<feature type="compositionally biased region" description="Basic and acidic residues" evidence="5">
    <location>
        <begin position="613"/>
        <end position="624"/>
    </location>
</feature>
<comment type="caution">
    <text evidence="8">The sequence shown here is derived from an EMBL/GenBank/DDBJ whole genome shotgun (WGS) entry which is preliminary data.</text>
</comment>
<evidence type="ECO:0000313" key="9">
    <source>
        <dbReference type="Proteomes" id="UP001623330"/>
    </source>
</evidence>
<evidence type="ECO:0000256" key="1">
    <source>
        <dbReference type="ARBA" id="ARBA00004613"/>
    </source>
</evidence>
<keyword evidence="2" id="KW-0964">Secreted</keyword>
<dbReference type="InterPro" id="IPR021031">
    <property type="entry name" value="Hyphal-reg_cell_wall_N"/>
</dbReference>
<keyword evidence="9" id="KW-1185">Reference proteome</keyword>
<dbReference type="EMBL" id="JBEVYD010000005">
    <property type="protein sequence ID" value="KAL3232947.1"/>
    <property type="molecule type" value="Genomic_DNA"/>
</dbReference>
<feature type="region of interest" description="Disordered" evidence="5">
    <location>
        <begin position="516"/>
        <end position="657"/>
    </location>
</feature>
<evidence type="ECO:0000256" key="4">
    <source>
        <dbReference type="ARBA" id="ARBA00023180"/>
    </source>
</evidence>
<gene>
    <name evidence="8" type="ORF">RNJ44_04863</name>
</gene>
<evidence type="ECO:0000256" key="3">
    <source>
        <dbReference type="ARBA" id="ARBA00022729"/>
    </source>
</evidence>
<evidence type="ECO:0000259" key="7">
    <source>
        <dbReference type="Pfam" id="PF11765"/>
    </source>
</evidence>
<evidence type="ECO:0000256" key="6">
    <source>
        <dbReference type="SAM" id="SignalP"/>
    </source>
</evidence>
<feature type="compositionally biased region" description="Polar residues" evidence="5">
    <location>
        <begin position="341"/>
        <end position="353"/>
    </location>
</feature>
<keyword evidence="4" id="KW-0325">Glycoprotein</keyword>
<accession>A0ABR4NW37</accession>
<feature type="compositionally biased region" description="Polar residues" evidence="5">
    <location>
        <begin position="625"/>
        <end position="657"/>
    </location>
</feature>
<feature type="chain" id="PRO_5045990569" evidence="6">
    <location>
        <begin position="18"/>
        <end position="724"/>
    </location>
</feature>
<protein>
    <submittedName>
        <fullName evidence="8">Hyphally regulated cell wall protein N-terminal</fullName>
    </submittedName>
</protein>
<evidence type="ECO:0000256" key="2">
    <source>
        <dbReference type="ARBA" id="ARBA00022525"/>
    </source>
</evidence>
<dbReference type="Proteomes" id="UP001623330">
    <property type="component" value="Unassembled WGS sequence"/>
</dbReference>
<feature type="compositionally biased region" description="Polar residues" evidence="5">
    <location>
        <begin position="518"/>
        <end position="527"/>
    </location>
</feature>